<reference evidence="2 3" key="1">
    <citation type="submission" date="2020-08" db="EMBL/GenBank/DDBJ databases">
        <title>Genemic of Streptomyces polyaspartic.</title>
        <authorList>
            <person name="Liu W."/>
        </authorList>
    </citation>
    <scope>NUCLEOTIDE SEQUENCE [LARGE SCALE GENOMIC DNA]</scope>
    <source>
        <strain evidence="2 3">TRM66268-LWL</strain>
    </source>
</reference>
<dbReference type="RefSeq" id="WP_187814363.1">
    <property type="nucleotide sequence ID" value="NZ_JACTVJ010000006.1"/>
</dbReference>
<organism evidence="2 3">
    <name type="scientific">Streptomyces polyasparticus</name>
    <dbReference type="NCBI Taxonomy" id="2767826"/>
    <lineage>
        <taxon>Bacteria</taxon>
        <taxon>Bacillati</taxon>
        <taxon>Actinomycetota</taxon>
        <taxon>Actinomycetes</taxon>
        <taxon>Kitasatosporales</taxon>
        <taxon>Streptomycetaceae</taxon>
        <taxon>Streptomyces</taxon>
    </lineage>
</organism>
<evidence type="ECO:0000313" key="3">
    <source>
        <dbReference type="Proteomes" id="UP000642284"/>
    </source>
</evidence>
<sequence length="74" mass="8357">MANRHLVELHGLLMRLDGGTARQGENLESVRESTVNLWNPLWRMRHVMRVGLGATTADQDPYGATRSPDGRTTW</sequence>
<comment type="caution">
    <text evidence="2">The sequence shown here is derived from an EMBL/GenBank/DDBJ whole genome shotgun (WGS) entry which is preliminary data.</text>
</comment>
<accession>A0ABR7SHZ8</accession>
<feature type="region of interest" description="Disordered" evidence="1">
    <location>
        <begin position="55"/>
        <end position="74"/>
    </location>
</feature>
<dbReference type="Proteomes" id="UP000642284">
    <property type="component" value="Unassembled WGS sequence"/>
</dbReference>
<proteinExistence type="predicted"/>
<protein>
    <submittedName>
        <fullName evidence="2">Uncharacterized protein</fullName>
    </submittedName>
</protein>
<gene>
    <name evidence="2" type="ORF">H9Y04_15325</name>
</gene>
<name>A0ABR7SHZ8_9ACTN</name>
<evidence type="ECO:0000256" key="1">
    <source>
        <dbReference type="SAM" id="MobiDB-lite"/>
    </source>
</evidence>
<evidence type="ECO:0000313" key="2">
    <source>
        <dbReference type="EMBL" id="MBC9713938.1"/>
    </source>
</evidence>
<dbReference type="EMBL" id="JACTVJ010000006">
    <property type="protein sequence ID" value="MBC9713938.1"/>
    <property type="molecule type" value="Genomic_DNA"/>
</dbReference>
<keyword evidence="3" id="KW-1185">Reference proteome</keyword>